<dbReference type="Proteomes" id="UP000735302">
    <property type="component" value="Unassembled WGS sequence"/>
</dbReference>
<evidence type="ECO:0000313" key="3">
    <source>
        <dbReference type="Proteomes" id="UP000735302"/>
    </source>
</evidence>
<evidence type="ECO:0000256" key="1">
    <source>
        <dbReference type="SAM" id="MobiDB-lite"/>
    </source>
</evidence>
<comment type="caution">
    <text evidence="2">The sequence shown here is derived from an EMBL/GenBank/DDBJ whole genome shotgun (WGS) entry which is preliminary data.</text>
</comment>
<keyword evidence="3" id="KW-1185">Reference proteome</keyword>
<feature type="region of interest" description="Disordered" evidence="1">
    <location>
        <begin position="1"/>
        <end position="21"/>
    </location>
</feature>
<sequence>MPAADITTSNMKTRGSRSNRDIRAGSTIPMLTKLHCLSSRGPHATANMHLLHLLLHQAGGANGGLSSGCEMALQETFKDHGKAWSLYSPNAQPA</sequence>
<reference evidence="2 3" key="1">
    <citation type="journal article" date="2021" name="Elife">
        <title>Chloroplast acquisition without the gene transfer in kleptoplastic sea slugs, Plakobranchus ocellatus.</title>
        <authorList>
            <person name="Maeda T."/>
            <person name="Takahashi S."/>
            <person name="Yoshida T."/>
            <person name="Shimamura S."/>
            <person name="Takaki Y."/>
            <person name="Nagai Y."/>
            <person name="Toyoda A."/>
            <person name="Suzuki Y."/>
            <person name="Arimoto A."/>
            <person name="Ishii H."/>
            <person name="Satoh N."/>
            <person name="Nishiyama T."/>
            <person name="Hasebe M."/>
            <person name="Maruyama T."/>
            <person name="Minagawa J."/>
            <person name="Obokata J."/>
            <person name="Shigenobu S."/>
        </authorList>
    </citation>
    <scope>NUCLEOTIDE SEQUENCE [LARGE SCALE GENOMIC DNA]</scope>
</reference>
<evidence type="ECO:0000313" key="2">
    <source>
        <dbReference type="EMBL" id="GFO15194.1"/>
    </source>
</evidence>
<name>A0AAV4BA03_9GAST</name>
<feature type="compositionally biased region" description="Polar residues" evidence="1">
    <location>
        <begin position="1"/>
        <end position="13"/>
    </location>
</feature>
<proteinExistence type="predicted"/>
<accession>A0AAV4BA03</accession>
<gene>
    <name evidence="2" type="ORF">PoB_004169900</name>
</gene>
<organism evidence="2 3">
    <name type="scientific">Plakobranchus ocellatus</name>
    <dbReference type="NCBI Taxonomy" id="259542"/>
    <lineage>
        <taxon>Eukaryota</taxon>
        <taxon>Metazoa</taxon>
        <taxon>Spiralia</taxon>
        <taxon>Lophotrochozoa</taxon>
        <taxon>Mollusca</taxon>
        <taxon>Gastropoda</taxon>
        <taxon>Heterobranchia</taxon>
        <taxon>Euthyneura</taxon>
        <taxon>Panpulmonata</taxon>
        <taxon>Sacoglossa</taxon>
        <taxon>Placobranchoidea</taxon>
        <taxon>Plakobranchidae</taxon>
        <taxon>Plakobranchus</taxon>
    </lineage>
</organism>
<protein>
    <submittedName>
        <fullName evidence="2">Uncharacterized protein</fullName>
    </submittedName>
</protein>
<dbReference type="EMBL" id="BLXT01004605">
    <property type="protein sequence ID" value="GFO15194.1"/>
    <property type="molecule type" value="Genomic_DNA"/>
</dbReference>
<dbReference type="AlphaFoldDB" id="A0AAV4BA03"/>